<protein>
    <submittedName>
        <fullName evidence="2">Uncharacterized protein</fullName>
    </submittedName>
</protein>
<gene>
    <name evidence="2" type="ORF">GCM10010976_14920</name>
</gene>
<evidence type="ECO:0000313" key="2">
    <source>
        <dbReference type="EMBL" id="GGG44344.1"/>
    </source>
</evidence>
<dbReference type="Proteomes" id="UP000625976">
    <property type="component" value="Unassembled WGS sequence"/>
</dbReference>
<proteinExistence type="predicted"/>
<organism evidence="2 3">
    <name type="scientific">Bizionia arctica</name>
    <dbReference type="NCBI Taxonomy" id="1495645"/>
    <lineage>
        <taxon>Bacteria</taxon>
        <taxon>Pseudomonadati</taxon>
        <taxon>Bacteroidota</taxon>
        <taxon>Flavobacteriia</taxon>
        <taxon>Flavobacteriales</taxon>
        <taxon>Flavobacteriaceae</taxon>
        <taxon>Bizionia</taxon>
    </lineage>
</organism>
<feature type="chain" id="PRO_5037634064" evidence="1">
    <location>
        <begin position="19"/>
        <end position="134"/>
    </location>
</feature>
<dbReference type="AlphaFoldDB" id="A0A917GG12"/>
<dbReference type="EMBL" id="BMFQ01000002">
    <property type="protein sequence ID" value="GGG44344.1"/>
    <property type="molecule type" value="Genomic_DNA"/>
</dbReference>
<keyword evidence="1" id="KW-0732">Signal</keyword>
<reference evidence="2" key="1">
    <citation type="journal article" date="2014" name="Int. J. Syst. Evol. Microbiol.">
        <title>Complete genome sequence of Corynebacterium casei LMG S-19264T (=DSM 44701T), isolated from a smear-ripened cheese.</title>
        <authorList>
            <consortium name="US DOE Joint Genome Institute (JGI-PGF)"/>
            <person name="Walter F."/>
            <person name="Albersmeier A."/>
            <person name="Kalinowski J."/>
            <person name="Ruckert C."/>
        </authorList>
    </citation>
    <scope>NUCLEOTIDE SEQUENCE</scope>
    <source>
        <strain evidence="2">CGMCC 1.12751</strain>
    </source>
</reference>
<dbReference type="RefSeq" id="WP_188463438.1">
    <property type="nucleotide sequence ID" value="NZ_BMFQ01000002.1"/>
</dbReference>
<keyword evidence="3" id="KW-1185">Reference proteome</keyword>
<accession>A0A917GG12</accession>
<feature type="signal peptide" evidence="1">
    <location>
        <begin position="1"/>
        <end position="18"/>
    </location>
</feature>
<evidence type="ECO:0000313" key="3">
    <source>
        <dbReference type="Proteomes" id="UP000625976"/>
    </source>
</evidence>
<evidence type="ECO:0000256" key="1">
    <source>
        <dbReference type="SAM" id="SignalP"/>
    </source>
</evidence>
<comment type="caution">
    <text evidence="2">The sequence shown here is derived from an EMBL/GenBank/DDBJ whole genome shotgun (WGS) entry which is preliminary data.</text>
</comment>
<name>A0A917GG12_9FLAO</name>
<reference evidence="2" key="2">
    <citation type="submission" date="2020-09" db="EMBL/GenBank/DDBJ databases">
        <authorList>
            <person name="Sun Q."/>
            <person name="Zhou Y."/>
        </authorList>
    </citation>
    <scope>NUCLEOTIDE SEQUENCE</scope>
    <source>
        <strain evidence="2">CGMCC 1.12751</strain>
    </source>
</reference>
<sequence>MTRLFTLLVLVFSLSSYAQKNAMNDITNLVLNTKTEIDNSLSIELTGFSHKNAINDAQAYVVSGHLTFFQGEKEYELMISMYENTDRISNEKEYDTIHWKQYTIELMHLSYDESIDVVITKNDEFIVKDSSNRF</sequence>